<comment type="caution">
    <text evidence="2">The sequence shown here is derived from an EMBL/GenBank/DDBJ whole genome shotgun (WGS) entry which is preliminary data.</text>
</comment>
<feature type="region of interest" description="Disordered" evidence="1">
    <location>
        <begin position="1"/>
        <end position="25"/>
    </location>
</feature>
<sequence length="150" mass="15887">MESRTDTQSTEAPLPAVSVNTASNTLFPRNSVVTAQTGISSQLVPNIPGKQARSVSAGGVARATSPHRGPEVTEPAASLSPLTQTSPDPAAPTHSHHHHNCLAIPTTHNRVIHLILSTTPTQSCRPAKYMPSAVLPHGHSSDHTHKKIYH</sequence>
<proteinExistence type="predicted"/>
<dbReference type="AlphaFoldDB" id="A0A5B7CSS3"/>
<protein>
    <submittedName>
        <fullName evidence="2">Uncharacterized protein</fullName>
    </submittedName>
</protein>
<dbReference type="Proteomes" id="UP000324222">
    <property type="component" value="Unassembled WGS sequence"/>
</dbReference>
<name>A0A5B7CSS3_PORTR</name>
<gene>
    <name evidence="2" type="ORF">E2C01_005571</name>
</gene>
<keyword evidence="3" id="KW-1185">Reference proteome</keyword>
<reference evidence="2 3" key="1">
    <citation type="submission" date="2019-05" db="EMBL/GenBank/DDBJ databases">
        <title>Another draft genome of Portunus trituberculatus and its Hox gene families provides insights of decapod evolution.</title>
        <authorList>
            <person name="Jeong J.-H."/>
            <person name="Song I."/>
            <person name="Kim S."/>
            <person name="Choi T."/>
            <person name="Kim D."/>
            <person name="Ryu S."/>
            <person name="Kim W."/>
        </authorList>
    </citation>
    <scope>NUCLEOTIDE SEQUENCE [LARGE SCALE GENOMIC DNA]</scope>
    <source>
        <tissue evidence="2">Muscle</tissue>
    </source>
</reference>
<evidence type="ECO:0000256" key="1">
    <source>
        <dbReference type="SAM" id="MobiDB-lite"/>
    </source>
</evidence>
<feature type="compositionally biased region" description="Polar residues" evidence="1">
    <location>
        <begin position="1"/>
        <end position="11"/>
    </location>
</feature>
<evidence type="ECO:0000313" key="2">
    <source>
        <dbReference type="EMBL" id="MPC12857.1"/>
    </source>
</evidence>
<feature type="region of interest" description="Disordered" evidence="1">
    <location>
        <begin position="39"/>
        <end position="100"/>
    </location>
</feature>
<organism evidence="2 3">
    <name type="scientific">Portunus trituberculatus</name>
    <name type="common">Swimming crab</name>
    <name type="synonym">Neptunus trituberculatus</name>
    <dbReference type="NCBI Taxonomy" id="210409"/>
    <lineage>
        <taxon>Eukaryota</taxon>
        <taxon>Metazoa</taxon>
        <taxon>Ecdysozoa</taxon>
        <taxon>Arthropoda</taxon>
        <taxon>Crustacea</taxon>
        <taxon>Multicrustacea</taxon>
        <taxon>Malacostraca</taxon>
        <taxon>Eumalacostraca</taxon>
        <taxon>Eucarida</taxon>
        <taxon>Decapoda</taxon>
        <taxon>Pleocyemata</taxon>
        <taxon>Brachyura</taxon>
        <taxon>Eubrachyura</taxon>
        <taxon>Portunoidea</taxon>
        <taxon>Portunidae</taxon>
        <taxon>Portuninae</taxon>
        <taxon>Portunus</taxon>
    </lineage>
</organism>
<evidence type="ECO:0000313" key="3">
    <source>
        <dbReference type="Proteomes" id="UP000324222"/>
    </source>
</evidence>
<dbReference type="EMBL" id="VSRR010000241">
    <property type="protein sequence ID" value="MPC12857.1"/>
    <property type="molecule type" value="Genomic_DNA"/>
</dbReference>
<accession>A0A5B7CSS3</accession>